<keyword evidence="6" id="KW-0862">Zinc</keyword>
<dbReference type="PANTHER" id="PTHR24379">
    <property type="entry name" value="KRAB AND ZINC FINGER DOMAIN-CONTAINING"/>
    <property type="match status" value="1"/>
</dbReference>
<dbReference type="EnsemblMetazoa" id="ACOM040693-RA">
    <property type="protein sequence ID" value="ACOM040693-PA.1"/>
    <property type="gene ID" value="ACOM040693"/>
</dbReference>
<evidence type="ECO:0000259" key="13">
    <source>
        <dbReference type="PROSITE" id="PS50157"/>
    </source>
</evidence>
<feature type="compositionally biased region" description="Low complexity" evidence="12">
    <location>
        <begin position="172"/>
        <end position="197"/>
    </location>
</feature>
<feature type="region of interest" description="Disordered" evidence="12">
    <location>
        <begin position="152"/>
        <end position="237"/>
    </location>
</feature>
<feature type="domain" description="C2H2-type" evidence="13">
    <location>
        <begin position="396"/>
        <end position="423"/>
    </location>
</feature>
<evidence type="ECO:0000256" key="1">
    <source>
        <dbReference type="ARBA" id="ARBA00004123"/>
    </source>
</evidence>
<name>A0A8W7Q0D3_ANOCL</name>
<feature type="domain" description="C2H2-type" evidence="13">
    <location>
        <begin position="453"/>
        <end position="481"/>
    </location>
</feature>
<feature type="domain" description="C2H2-type" evidence="13">
    <location>
        <begin position="801"/>
        <end position="828"/>
    </location>
</feature>
<dbReference type="GO" id="GO:0003677">
    <property type="term" value="F:DNA binding"/>
    <property type="evidence" value="ECO:0007669"/>
    <property type="project" value="UniProtKB-KW"/>
</dbReference>
<evidence type="ECO:0000256" key="3">
    <source>
        <dbReference type="ARBA" id="ARBA00022723"/>
    </source>
</evidence>
<evidence type="ECO:0000256" key="8">
    <source>
        <dbReference type="ARBA" id="ARBA00023125"/>
    </source>
</evidence>
<evidence type="ECO:0000256" key="6">
    <source>
        <dbReference type="ARBA" id="ARBA00022833"/>
    </source>
</evidence>
<dbReference type="GO" id="GO:0008270">
    <property type="term" value="F:zinc ion binding"/>
    <property type="evidence" value="ECO:0007669"/>
    <property type="project" value="UniProtKB-KW"/>
</dbReference>
<protein>
    <recommendedName>
        <fullName evidence="13">C2H2-type domain-containing protein</fullName>
    </recommendedName>
</protein>
<organism evidence="14">
    <name type="scientific">Anopheles coluzzii</name>
    <name type="common">African malaria mosquito</name>
    <dbReference type="NCBI Taxonomy" id="1518534"/>
    <lineage>
        <taxon>Eukaryota</taxon>
        <taxon>Metazoa</taxon>
        <taxon>Ecdysozoa</taxon>
        <taxon>Arthropoda</taxon>
        <taxon>Hexapoda</taxon>
        <taxon>Insecta</taxon>
        <taxon>Pterygota</taxon>
        <taxon>Neoptera</taxon>
        <taxon>Endopterygota</taxon>
        <taxon>Diptera</taxon>
        <taxon>Nematocera</taxon>
        <taxon>Culicoidea</taxon>
        <taxon>Culicidae</taxon>
        <taxon>Anophelinae</taxon>
        <taxon>Anopheles</taxon>
    </lineage>
</organism>
<feature type="domain" description="C2H2-type" evidence="13">
    <location>
        <begin position="658"/>
        <end position="685"/>
    </location>
</feature>
<feature type="compositionally biased region" description="Basic residues" evidence="12">
    <location>
        <begin position="533"/>
        <end position="542"/>
    </location>
</feature>
<keyword evidence="3" id="KW-0479">Metal-binding</keyword>
<feature type="domain" description="C2H2-type" evidence="13">
    <location>
        <begin position="482"/>
        <end position="508"/>
    </location>
</feature>
<keyword evidence="10" id="KW-0539">Nucleus</keyword>
<dbReference type="Pfam" id="PF13912">
    <property type="entry name" value="zf-C2H2_6"/>
    <property type="match status" value="1"/>
</dbReference>
<sequence length="828" mass="93888">MIQDMYTRPQMIGTVKMILYHCLTTLAEKLTQDIKFRCGISQPTIPAAAAAVPGSSGFFPANDTAPSPFLKVPNPPYIKQETVPVGGESVIPGGTVTPPVNYSQDHHHYGTAGSYGEPGDVEKPPLFYRKAFDMPYMATPYVQSHLAQQFPQHLPSHPNQLPPHQHHAVHSQPVPHFQHQQQQQLLHHHQQPLAPLPTIVPSDMHSPQQLGPEQLQRAQPQQPQQQHPSSFHDYFDHLDPSSLEPYAYVLQKPAPPAPSIQPSETGSPLPASYPIASPVAPPAATPSPYTPLCEPPDSSKVRFKCETCPKSFDTKQKLEKHNRTHQPNGGGAAGLEFKCRMCDKTFRTKSTLICHEKVHGESGLGSSCSCVECGKVFATEEKLQVHRRLHTGEKPYQCKVCLKCFNHQSNLIVHARIHDKVKQALKCARCSKVLDSEERLAVHMRLHTGEKPYKCSYCDKRFNHKSTVSTHEKAAHIAANSYRCGRCHKTFNQKCQLQYHEKLQEEHTIACEHCEKVFCYKASHKEHLFKVHFPRPKKKAQRKGGSLREGDEQQQQESGTGGAMAGSNEGGNQGRNKFKCTVCDRRFYYERALEMHMGVHDASLDVNVLYFSCDYCPETFTEEETLQQHEARHVADGTTDFRANMKRAEEGGNATTGHRCPLCFKQFEDEPSLREHHRSHLCPFPDCARCDPVRRDDAFDLTRSAYDPADDTQPTVCNVCHRVLPTFEAYQNHFHYHTSRVPFYCYHCREEFNDKRELYNHTRTHAPRAPESYTCEVCAKVFSTKGNFKRHLKSHEAVRAFACDRCSKQYDYKSALEVHLKRSHGIEL</sequence>
<feature type="domain" description="C2H2-type" evidence="13">
    <location>
        <begin position="425"/>
        <end position="452"/>
    </location>
</feature>
<dbReference type="SMART" id="SM00355">
    <property type="entry name" value="ZnF_C2H2"/>
    <property type="match status" value="15"/>
</dbReference>
<feature type="domain" description="C2H2-type" evidence="13">
    <location>
        <begin position="578"/>
        <end position="605"/>
    </location>
</feature>
<dbReference type="InterPro" id="IPR013087">
    <property type="entry name" value="Znf_C2H2_type"/>
</dbReference>
<dbReference type="VEuPathDB" id="VectorBase:ACON2_038739"/>
<reference evidence="14" key="1">
    <citation type="submission" date="2022-08" db="UniProtKB">
        <authorList>
            <consortium name="EnsemblMetazoa"/>
        </authorList>
    </citation>
    <scope>IDENTIFICATION</scope>
</reference>
<keyword evidence="9" id="KW-0804">Transcription</keyword>
<evidence type="ECO:0000313" key="14">
    <source>
        <dbReference type="EnsemblMetazoa" id="ACOM040693-PA.1"/>
    </source>
</evidence>
<feature type="domain" description="C2H2-type" evidence="13">
    <location>
        <begin position="366"/>
        <end position="395"/>
    </location>
</feature>
<feature type="domain" description="C2H2-type" evidence="13">
    <location>
        <begin position="303"/>
        <end position="325"/>
    </location>
</feature>
<keyword evidence="4" id="KW-0677">Repeat</keyword>
<dbReference type="Pfam" id="PF00096">
    <property type="entry name" value="zf-C2H2"/>
    <property type="match status" value="5"/>
</dbReference>
<keyword evidence="7" id="KW-0805">Transcription regulation</keyword>
<evidence type="ECO:0000256" key="11">
    <source>
        <dbReference type="PROSITE-ProRule" id="PRU00042"/>
    </source>
</evidence>
<evidence type="ECO:0000256" key="2">
    <source>
        <dbReference type="ARBA" id="ARBA00006991"/>
    </source>
</evidence>
<dbReference type="FunFam" id="3.30.160.60:FF:000446">
    <property type="entry name" value="Zinc finger protein"/>
    <property type="match status" value="1"/>
</dbReference>
<dbReference type="FunFam" id="3.30.160.60:FF:002341">
    <property type="entry name" value="Zinc finger protein 80"/>
    <property type="match status" value="1"/>
</dbReference>
<dbReference type="FunFam" id="3.30.160.60:FF:000621">
    <property type="entry name" value="FLT3-interacting zinc finger 1"/>
    <property type="match status" value="1"/>
</dbReference>
<feature type="compositionally biased region" description="Low complexity" evidence="12">
    <location>
        <begin position="212"/>
        <end position="228"/>
    </location>
</feature>
<comment type="similarity">
    <text evidence="2">Belongs to the krueppel C2H2-type zinc-finger protein family.</text>
</comment>
<dbReference type="SUPFAM" id="SSF57667">
    <property type="entry name" value="beta-beta-alpha zinc fingers"/>
    <property type="match status" value="7"/>
</dbReference>
<proteinExistence type="inferred from homology"/>
<dbReference type="Proteomes" id="UP000075882">
    <property type="component" value="Unassembled WGS sequence"/>
</dbReference>
<dbReference type="InterPro" id="IPR036236">
    <property type="entry name" value="Znf_C2H2_sf"/>
</dbReference>
<dbReference type="GO" id="GO:0000122">
    <property type="term" value="P:negative regulation of transcription by RNA polymerase II"/>
    <property type="evidence" value="ECO:0007669"/>
    <property type="project" value="UniProtKB-ARBA"/>
</dbReference>
<feature type="domain" description="C2H2-type" evidence="13">
    <location>
        <begin position="611"/>
        <end position="638"/>
    </location>
</feature>
<evidence type="ECO:0000256" key="10">
    <source>
        <dbReference type="ARBA" id="ARBA00023242"/>
    </source>
</evidence>
<evidence type="ECO:0000256" key="9">
    <source>
        <dbReference type="ARBA" id="ARBA00023163"/>
    </source>
</evidence>
<dbReference type="PROSITE" id="PS00028">
    <property type="entry name" value="ZINC_FINGER_C2H2_1"/>
    <property type="match status" value="14"/>
</dbReference>
<evidence type="ECO:0000256" key="4">
    <source>
        <dbReference type="ARBA" id="ARBA00022737"/>
    </source>
</evidence>
<dbReference type="AlphaFoldDB" id="A0A8W7Q0D3"/>
<evidence type="ECO:0000256" key="5">
    <source>
        <dbReference type="ARBA" id="ARBA00022771"/>
    </source>
</evidence>
<feature type="domain" description="C2H2-type" evidence="13">
    <location>
        <begin position="773"/>
        <end position="800"/>
    </location>
</feature>
<keyword evidence="8" id="KW-0238">DNA-binding</keyword>
<evidence type="ECO:0000256" key="12">
    <source>
        <dbReference type="SAM" id="MobiDB-lite"/>
    </source>
</evidence>
<evidence type="ECO:0000256" key="7">
    <source>
        <dbReference type="ARBA" id="ARBA00023015"/>
    </source>
</evidence>
<dbReference type="FunFam" id="3.30.160.60:FF:001437">
    <property type="entry name" value="Zinc finger protein 594"/>
    <property type="match status" value="1"/>
</dbReference>
<feature type="region of interest" description="Disordered" evidence="12">
    <location>
        <begin position="533"/>
        <end position="572"/>
    </location>
</feature>
<feature type="domain" description="C2H2-type" evidence="13">
    <location>
        <begin position="743"/>
        <end position="770"/>
    </location>
</feature>
<dbReference type="GO" id="GO:0005634">
    <property type="term" value="C:nucleus"/>
    <property type="evidence" value="ECO:0007669"/>
    <property type="project" value="UniProtKB-SubCell"/>
</dbReference>
<keyword evidence="5 11" id="KW-0863">Zinc-finger</keyword>
<dbReference type="FunFam" id="3.30.160.60:FF:001465">
    <property type="entry name" value="Zinc finger protein 560"/>
    <property type="match status" value="1"/>
</dbReference>
<accession>A0A8W7Q0D3</accession>
<feature type="region of interest" description="Disordered" evidence="12">
    <location>
        <begin position="252"/>
        <end position="274"/>
    </location>
</feature>
<feature type="domain" description="C2H2-type" evidence="13">
    <location>
        <begin position="337"/>
        <end position="359"/>
    </location>
</feature>
<feature type="compositionally biased region" description="Gly residues" evidence="12">
    <location>
        <begin position="559"/>
        <end position="572"/>
    </location>
</feature>
<dbReference type="Gene3D" id="3.30.160.60">
    <property type="entry name" value="Classic Zinc Finger"/>
    <property type="match status" value="8"/>
</dbReference>
<dbReference type="PROSITE" id="PS50157">
    <property type="entry name" value="ZINC_FINGER_C2H2_2"/>
    <property type="match status" value="13"/>
</dbReference>
<comment type="subcellular location">
    <subcellularLocation>
        <location evidence="1">Nucleus</location>
    </subcellularLocation>
</comment>
<dbReference type="PANTHER" id="PTHR24379:SF121">
    <property type="entry name" value="C2H2-TYPE DOMAIN-CONTAINING PROTEIN"/>
    <property type="match status" value="1"/>
</dbReference>